<dbReference type="InterPro" id="IPR024083">
    <property type="entry name" value="Fumarase/histidase_N"/>
</dbReference>
<dbReference type="HAMAP" id="MF_00006">
    <property type="entry name" value="Arg_succ_lyase"/>
    <property type="match status" value="1"/>
</dbReference>
<keyword evidence="7" id="KW-0963">Cytoplasm</keyword>
<accession>A0A7C3LRJ0</accession>
<reference evidence="11" key="1">
    <citation type="journal article" date="2020" name="mSystems">
        <title>Genome- and Community-Level Interaction Insights into Carbon Utilization and Element Cycling Functions of Hydrothermarchaeota in Hydrothermal Sediment.</title>
        <authorList>
            <person name="Zhou Z."/>
            <person name="Liu Y."/>
            <person name="Xu W."/>
            <person name="Pan J."/>
            <person name="Luo Z.H."/>
            <person name="Li M."/>
        </authorList>
    </citation>
    <scope>NUCLEOTIDE SEQUENCE [LARGE SCALE GENOMIC DNA]</scope>
    <source>
        <strain evidence="11">SpSt-902</strain>
    </source>
</reference>
<dbReference type="GO" id="GO:0005829">
    <property type="term" value="C:cytosol"/>
    <property type="evidence" value="ECO:0007669"/>
    <property type="project" value="TreeGrafter"/>
</dbReference>
<dbReference type="NCBIfam" id="TIGR00838">
    <property type="entry name" value="argH"/>
    <property type="match status" value="1"/>
</dbReference>
<dbReference type="Gene3D" id="1.20.200.10">
    <property type="entry name" value="Fumarase/aspartase (Central domain)"/>
    <property type="match status" value="1"/>
</dbReference>
<dbReference type="FunFam" id="1.10.40.30:FF:000001">
    <property type="entry name" value="Argininosuccinate lyase"/>
    <property type="match status" value="1"/>
</dbReference>
<dbReference type="PROSITE" id="PS00163">
    <property type="entry name" value="FUMARATE_LYASES"/>
    <property type="match status" value="1"/>
</dbReference>
<evidence type="ECO:0000256" key="1">
    <source>
        <dbReference type="ARBA" id="ARBA00000985"/>
    </source>
</evidence>
<feature type="domain" description="Argininosuccinate lyase C-terminal" evidence="10">
    <location>
        <begin position="373"/>
        <end position="439"/>
    </location>
</feature>
<evidence type="ECO:0000256" key="4">
    <source>
        <dbReference type="ARBA" id="ARBA00022571"/>
    </source>
</evidence>
<dbReference type="InterPro" id="IPR008948">
    <property type="entry name" value="L-Aspartase-like"/>
</dbReference>
<dbReference type="PANTHER" id="PTHR43814">
    <property type="entry name" value="ARGININOSUCCINATE LYASE"/>
    <property type="match status" value="1"/>
</dbReference>
<keyword evidence="5 7" id="KW-0028">Amino-acid biosynthesis</keyword>
<evidence type="ECO:0000256" key="5">
    <source>
        <dbReference type="ARBA" id="ARBA00022605"/>
    </source>
</evidence>
<comment type="pathway">
    <text evidence="2 7">Amino-acid biosynthesis; L-arginine biosynthesis; L-arginine from L-ornithine and carbamoyl phosphate: step 3/3.</text>
</comment>
<dbReference type="InterPro" id="IPR029419">
    <property type="entry name" value="Arg_succ_lyase_C"/>
</dbReference>
<evidence type="ECO:0000313" key="11">
    <source>
        <dbReference type="EMBL" id="HFT92920.1"/>
    </source>
</evidence>
<dbReference type="EMBL" id="DTMM01000067">
    <property type="protein sequence ID" value="HFT92920.1"/>
    <property type="molecule type" value="Genomic_DNA"/>
</dbReference>
<dbReference type="CDD" id="cd01359">
    <property type="entry name" value="Argininosuccinate_lyase"/>
    <property type="match status" value="1"/>
</dbReference>
<comment type="caution">
    <text evidence="11">The sequence shown here is derived from an EMBL/GenBank/DDBJ whole genome shotgun (WGS) entry which is preliminary data.</text>
</comment>
<sequence>MSEKDAGPSGKLWGGRFSESTDREVERFTQSVSFDRALWEQDIRGSRAHAAMLSRVNLLSTEEERKIQEGLTRIEQEIRDGVFPFRDEYEDIHMNIEMRLFELVGTPARKIHTARSRNDQVALDLRLYVIDRCREMGALLAEFVRVLIGQARQNRDLILPGYTHLQQAQPVSAGYYFMAHAERLLRDRKRFLDLDKNLDRSPLGAGALAGTTLPIDRIGVARELGFAGVTGNGLDTVSDRDFVVDFLHASVLLSIHLSGWAEEWILWSTREFGFVRIPDRYMTGSSMMPQKRNPDVLELIRGKTGRVVGHYVGMATILKGLPLSYNRDLQEDKEHLFDTADTLRQSVTIFLRIAGESVFDRESLARALSGDELLATDMAEDLVLAGVPFREAHAIVGRIVAHCERQARPLASLTDEELRDFSPDFPSGYAAVLTVENSVRRRSLPGGPAPERVEERIREIEKELDTKP</sequence>
<dbReference type="Pfam" id="PF00206">
    <property type="entry name" value="Lyase_1"/>
    <property type="match status" value="1"/>
</dbReference>
<dbReference type="FunFam" id="1.20.200.10:FF:000015">
    <property type="entry name" value="argininosuccinate lyase isoform X2"/>
    <property type="match status" value="1"/>
</dbReference>
<protein>
    <recommendedName>
        <fullName evidence="3 7">Argininosuccinate lyase</fullName>
        <shortName evidence="7">ASAL</shortName>
        <ecNumber evidence="3 7">4.3.2.1</ecNumber>
    </recommendedName>
    <alternativeName>
        <fullName evidence="7">Arginosuccinase</fullName>
    </alternativeName>
</protein>
<evidence type="ECO:0000256" key="3">
    <source>
        <dbReference type="ARBA" id="ARBA00012338"/>
    </source>
</evidence>
<dbReference type="AlphaFoldDB" id="A0A7C3LRJ0"/>
<comment type="catalytic activity">
    <reaction evidence="1 7">
        <text>2-(N(omega)-L-arginino)succinate = fumarate + L-arginine</text>
        <dbReference type="Rhea" id="RHEA:24020"/>
        <dbReference type="ChEBI" id="CHEBI:29806"/>
        <dbReference type="ChEBI" id="CHEBI:32682"/>
        <dbReference type="ChEBI" id="CHEBI:57472"/>
        <dbReference type="EC" id="4.3.2.1"/>
    </reaction>
</comment>
<dbReference type="InterPro" id="IPR022761">
    <property type="entry name" value="Fumarate_lyase_N"/>
</dbReference>
<name>A0A7C3LRJ0_9BACT</name>
<dbReference type="PRINTS" id="PR00149">
    <property type="entry name" value="FUMRATELYASE"/>
</dbReference>
<keyword evidence="4 7" id="KW-0055">Arginine biosynthesis</keyword>
<comment type="similarity">
    <text evidence="7">Belongs to the lyase 1 family. Argininosuccinate lyase subfamily.</text>
</comment>
<evidence type="ECO:0000256" key="8">
    <source>
        <dbReference type="SAM" id="MobiDB-lite"/>
    </source>
</evidence>
<dbReference type="InterPro" id="IPR009049">
    <property type="entry name" value="Argininosuccinate_lyase"/>
</dbReference>
<dbReference type="InterPro" id="IPR020557">
    <property type="entry name" value="Fumarate_lyase_CS"/>
</dbReference>
<evidence type="ECO:0000256" key="2">
    <source>
        <dbReference type="ARBA" id="ARBA00004941"/>
    </source>
</evidence>
<dbReference type="Gene3D" id="1.10.275.10">
    <property type="entry name" value="Fumarase/aspartase (N-terminal domain)"/>
    <property type="match status" value="1"/>
</dbReference>
<feature type="domain" description="Fumarate lyase N-terminal" evidence="9">
    <location>
        <begin position="15"/>
        <end position="309"/>
    </location>
</feature>
<organism evidence="11">
    <name type="scientific">Leptospirillum ferriphilum</name>
    <dbReference type="NCBI Taxonomy" id="178606"/>
    <lineage>
        <taxon>Bacteria</taxon>
        <taxon>Pseudomonadati</taxon>
        <taxon>Nitrospirota</taxon>
        <taxon>Nitrospiria</taxon>
        <taxon>Nitrospirales</taxon>
        <taxon>Nitrospiraceae</taxon>
        <taxon>Leptospirillum</taxon>
    </lineage>
</organism>
<dbReference type="Gene3D" id="1.10.40.30">
    <property type="entry name" value="Fumarase/aspartase (C-terminal domain)"/>
    <property type="match status" value="1"/>
</dbReference>
<dbReference type="EC" id="4.3.2.1" evidence="3 7"/>
<feature type="compositionally biased region" description="Basic and acidic residues" evidence="8">
    <location>
        <begin position="451"/>
        <end position="468"/>
    </location>
</feature>
<dbReference type="GO" id="GO:0004056">
    <property type="term" value="F:argininosuccinate lyase activity"/>
    <property type="evidence" value="ECO:0007669"/>
    <property type="project" value="UniProtKB-UniRule"/>
</dbReference>
<comment type="subcellular location">
    <subcellularLocation>
        <location evidence="7">Cytoplasm</location>
    </subcellularLocation>
</comment>
<keyword evidence="6 7" id="KW-0456">Lyase</keyword>
<feature type="region of interest" description="Disordered" evidence="8">
    <location>
        <begin position="441"/>
        <end position="468"/>
    </location>
</feature>
<dbReference type="Pfam" id="PF14698">
    <property type="entry name" value="ASL_C2"/>
    <property type="match status" value="1"/>
</dbReference>
<evidence type="ECO:0000256" key="6">
    <source>
        <dbReference type="ARBA" id="ARBA00023239"/>
    </source>
</evidence>
<evidence type="ECO:0000256" key="7">
    <source>
        <dbReference type="HAMAP-Rule" id="MF_00006"/>
    </source>
</evidence>
<dbReference type="PRINTS" id="PR00145">
    <property type="entry name" value="ARGSUCLYASE"/>
</dbReference>
<dbReference type="SUPFAM" id="SSF48557">
    <property type="entry name" value="L-aspartase-like"/>
    <property type="match status" value="1"/>
</dbReference>
<dbReference type="PANTHER" id="PTHR43814:SF1">
    <property type="entry name" value="ARGININOSUCCINATE LYASE"/>
    <property type="match status" value="1"/>
</dbReference>
<dbReference type="GO" id="GO:0042450">
    <property type="term" value="P:L-arginine biosynthetic process via ornithine"/>
    <property type="evidence" value="ECO:0007669"/>
    <property type="project" value="UniProtKB-UniRule"/>
</dbReference>
<gene>
    <name evidence="7 11" type="primary">argH</name>
    <name evidence="11" type="ORF">ENX03_03045</name>
</gene>
<dbReference type="FunFam" id="1.10.275.10:FF:000002">
    <property type="entry name" value="Argininosuccinate lyase"/>
    <property type="match status" value="1"/>
</dbReference>
<dbReference type="InterPro" id="IPR000362">
    <property type="entry name" value="Fumarate_lyase_fam"/>
</dbReference>
<dbReference type="UniPathway" id="UPA00068">
    <property type="reaction ID" value="UER00114"/>
</dbReference>
<evidence type="ECO:0000259" key="9">
    <source>
        <dbReference type="Pfam" id="PF00206"/>
    </source>
</evidence>
<evidence type="ECO:0000259" key="10">
    <source>
        <dbReference type="Pfam" id="PF14698"/>
    </source>
</evidence>
<proteinExistence type="inferred from homology"/>